<evidence type="ECO:0000256" key="3">
    <source>
        <dbReference type="ARBA" id="ARBA00008663"/>
    </source>
</evidence>
<evidence type="ECO:0000256" key="6">
    <source>
        <dbReference type="ARBA" id="ARBA00022723"/>
    </source>
</evidence>
<comment type="similarity">
    <text evidence="3 13">Belongs to the pyruvate kinase family.</text>
</comment>
<dbReference type="Pfam" id="PF02887">
    <property type="entry name" value="PK_C"/>
    <property type="match status" value="1"/>
</dbReference>
<dbReference type="Gene3D" id="3.20.20.60">
    <property type="entry name" value="Phosphoenolpyruvate-binding domains"/>
    <property type="match status" value="1"/>
</dbReference>
<dbReference type="SUPFAM" id="SSF52935">
    <property type="entry name" value="PK C-terminal domain-like"/>
    <property type="match status" value="1"/>
</dbReference>
<dbReference type="Proteomes" id="UP001652625">
    <property type="component" value="Chromosome 09"/>
</dbReference>
<evidence type="ECO:0000313" key="17">
    <source>
        <dbReference type="RefSeq" id="XP_065661653.1"/>
    </source>
</evidence>
<sequence length="556" mass="61473">MNIEIRNSVISVYYIKMSGAKARFEYKAETDQVPHPSARTRGEYLSLLNIDHPPTVIRGTGIICTIGPSSQSVDTLKKLIESGLNIARLNFSHGTYEYHQKTIDNVRAAALSSLPHVVGIALDTKGPEIRTGFMKNGNDVFYKKGSIIKVSCDPAFERECSETQQYLDYKDLTTSIKPGGHIVIADGNFLLEVKEIIDSKNLLAEVLNDTTIGSRKNCNLPGAIITLPSVSEKDAQDLQFGVKNKVDMVFASFIRKASDVEDVRKALGEEGKYIKVISKIENHEGVVNVDEIIAASDGIMVARGDMGMEMPAEKVFLAQKILITRCNRAGKPVICATQMLESMVKNPRPTRAEITDVGNAVVDGADCVMLSGETANGLYPVEAVDIMHKICRQAATVQFLRDSFFERAGKDDFTDITETTSISAVTASFKTNACAIIVLTTSGRTAWTLSKYRPRCPIIVITRDEHIARVCHLYRGLFPLVYLPNRNRTWHDDMYDRLDFGIARGRDMGFIKSGSFIIFVSGWHPGASSTNTVQIMQVQDDSVIGDRKNIIFENPT</sequence>
<gene>
    <name evidence="17" type="primary">LOC100207496</name>
</gene>
<dbReference type="NCBIfam" id="NF004491">
    <property type="entry name" value="PRK05826.1"/>
    <property type="match status" value="1"/>
</dbReference>
<comment type="cofactor">
    <cofactor evidence="1">
        <name>K(+)</name>
        <dbReference type="ChEBI" id="CHEBI:29103"/>
    </cofactor>
</comment>
<dbReference type="GeneID" id="100207496"/>
<dbReference type="InterPro" id="IPR015813">
    <property type="entry name" value="Pyrv/PenolPyrv_kinase-like_dom"/>
</dbReference>
<evidence type="ECO:0000256" key="1">
    <source>
        <dbReference type="ARBA" id="ARBA00001958"/>
    </source>
</evidence>
<dbReference type="PROSITE" id="PS00110">
    <property type="entry name" value="PYRUVATE_KINASE"/>
    <property type="match status" value="1"/>
</dbReference>
<evidence type="ECO:0000259" key="15">
    <source>
        <dbReference type="Pfam" id="PF02887"/>
    </source>
</evidence>
<dbReference type="InterPro" id="IPR015793">
    <property type="entry name" value="Pyrv_Knase_brl"/>
</dbReference>
<keyword evidence="16" id="KW-1185">Reference proteome</keyword>
<comment type="pathway">
    <text evidence="2 13">Carbohydrate degradation; glycolysis; pyruvate from D-glyceraldehyde 3-phosphate: step 5/5.</text>
</comment>
<dbReference type="NCBIfam" id="TIGR01064">
    <property type="entry name" value="pyruv_kin"/>
    <property type="match status" value="1"/>
</dbReference>
<keyword evidence="5 13" id="KW-0808">Transferase</keyword>
<evidence type="ECO:0000313" key="16">
    <source>
        <dbReference type="Proteomes" id="UP001652625"/>
    </source>
</evidence>
<dbReference type="InterPro" id="IPR011037">
    <property type="entry name" value="Pyrv_Knase-like_insert_dom_sf"/>
</dbReference>
<keyword evidence="8 13" id="KW-0418">Kinase</keyword>
<dbReference type="EC" id="2.7.1.40" evidence="4 13"/>
<comment type="catalytic activity">
    <reaction evidence="13">
        <text>pyruvate + ATP = phosphoenolpyruvate + ADP + H(+)</text>
        <dbReference type="Rhea" id="RHEA:18157"/>
        <dbReference type="ChEBI" id="CHEBI:15361"/>
        <dbReference type="ChEBI" id="CHEBI:15378"/>
        <dbReference type="ChEBI" id="CHEBI:30616"/>
        <dbReference type="ChEBI" id="CHEBI:58702"/>
        <dbReference type="ChEBI" id="CHEBI:456216"/>
        <dbReference type="EC" id="2.7.1.40"/>
    </reaction>
</comment>
<dbReference type="InterPro" id="IPR040442">
    <property type="entry name" value="Pyrv_kinase-like_dom_sf"/>
</dbReference>
<name>A0ABM4CIT7_HYDVU</name>
<keyword evidence="9" id="KW-0067">ATP-binding</keyword>
<evidence type="ECO:0000256" key="4">
    <source>
        <dbReference type="ARBA" id="ARBA00012142"/>
    </source>
</evidence>
<accession>A0ABM4CIT7</accession>
<keyword evidence="7" id="KW-0547">Nucleotide-binding</keyword>
<keyword evidence="12 17" id="KW-0670">Pyruvate</keyword>
<dbReference type="InterPro" id="IPR015795">
    <property type="entry name" value="Pyrv_Knase_C"/>
</dbReference>
<evidence type="ECO:0000256" key="8">
    <source>
        <dbReference type="ARBA" id="ARBA00022777"/>
    </source>
</evidence>
<evidence type="ECO:0000256" key="7">
    <source>
        <dbReference type="ARBA" id="ARBA00022741"/>
    </source>
</evidence>
<keyword evidence="10 13" id="KW-0460">Magnesium</keyword>
<dbReference type="CDD" id="cd00288">
    <property type="entry name" value="Pyruvate_Kinase"/>
    <property type="match status" value="1"/>
</dbReference>
<evidence type="ECO:0000256" key="2">
    <source>
        <dbReference type="ARBA" id="ARBA00004997"/>
    </source>
</evidence>
<dbReference type="RefSeq" id="XP_065661653.1">
    <property type="nucleotide sequence ID" value="XM_065805581.1"/>
</dbReference>
<dbReference type="InterPro" id="IPR036918">
    <property type="entry name" value="Pyrv_Knase_C_sf"/>
</dbReference>
<dbReference type="Pfam" id="PF00224">
    <property type="entry name" value="PK"/>
    <property type="match status" value="1"/>
</dbReference>
<organism evidence="16 17">
    <name type="scientific">Hydra vulgaris</name>
    <name type="common">Hydra</name>
    <name type="synonym">Hydra attenuata</name>
    <dbReference type="NCBI Taxonomy" id="6087"/>
    <lineage>
        <taxon>Eukaryota</taxon>
        <taxon>Metazoa</taxon>
        <taxon>Cnidaria</taxon>
        <taxon>Hydrozoa</taxon>
        <taxon>Hydroidolina</taxon>
        <taxon>Anthoathecata</taxon>
        <taxon>Aplanulata</taxon>
        <taxon>Hydridae</taxon>
        <taxon>Hydra</taxon>
    </lineage>
</organism>
<proteinExistence type="inferred from homology"/>
<dbReference type="NCBIfam" id="NF004978">
    <property type="entry name" value="PRK06354.1"/>
    <property type="match status" value="1"/>
</dbReference>
<evidence type="ECO:0000256" key="11">
    <source>
        <dbReference type="ARBA" id="ARBA00023152"/>
    </source>
</evidence>
<dbReference type="InterPro" id="IPR015806">
    <property type="entry name" value="Pyrv_Knase_insert_dom_sf"/>
</dbReference>
<dbReference type="PANTHER" id="PTHR11817">
    <property type="entry name" value="PYRUVATE KINASE"/>
    <property type="match status" value="1"/>
</dbReference>
<evidence type="ECO:0000256" key="13">
    <source>
        <dbReference type="RuleBase" id="RU000504"/>
    </source>
</evidence>
<dbReference type="PRINTS" id="PR01050">
    <property type="entry name" value="PYRUVTKNASE"/>
</dbReference>
<evidence type="ECO:0000256" key="5">
    <source>
        <dbReference type="ARBA" id="ARBA00022679"/>
    </source>
</evidence>
<evidence type="ECO:0000256" key="12">
    <source>
        <dbReference type="ARBA" id="ARBA00023317"/>
    </source>
</evidence>
<keyword evidence="11 13" id="KW-0324">Glycolysis</keyword>
<feature type="domain" description="Pyruvate kinase barrel" evidence="14">
    <location>
        <begin position="58"/>
        <end position="384"/>
    </location>
</feature>
<evidence type="ECO:0000256" key="9">
    <source>
        <dbReference type="ARBA" id="ARBA00022840"/>
    </source>
</evidence>
<dbReference type="InterPro" id="IPR001697">
    <property type="entry name" value="Pyr_Knase"/>
</dbReference>
<dbReference type="Gene3D" id="3.40.1380.20">
    <property type="entry name" value="Pyruvate kinase, C-terminal domain"/>
    <property type="match status" value="1"/>
</dbReference>
<dbReference type="GO" id="GO:0016301">
    <property type="term" value="F:kinase activity"/>
    <property type="evidence" value="ECO:0007669"/>
    <property type="project" value="UniProtKB-KW"/>
</dbReference>
<keyword evidence="6" id="KW-0479">Metal-binding</keyword>
<evidence type="ECO:0000259" key="14">
    <source>
        <dbReference type="Pfam" id="PF00224"/>
    </source>
</evidence>
<dbReference type="SUPFAM" id="SSF50800">
    <property type="entry name" value="PK beta-barrel domain-like"/>
    <property type="match status" value="1"/>
</dbReference>
<protein>
    <recommendedName>
        <fullName evidence="4 13">Pyruvate kinase</fullName>
        <ecNumber evidence="4 13">2.7.1.40</ecNumber>
    </recommendedName>
</protein>
<feature type="domain" description="Pyruvate kinase C-terminal" evidence="15">
    <location>
        <begin position="418"/>
        <end position="536"/>
    </location>
</feature>
<dbReference type="SUPFAM" id="SSF51621">
    <property type="entry name" value="Phosphoenolpyruvate/pyruvate domain"/>
    <property type="match status" value="1"/>
</dbReference>
<dbReference type="Gene3D" id="2.40.33.10">
    <property type="entry name" value="PK beta-barrel domain-like"/>
    <property type="match status" value="1"/>
</dbReference>
<dbReference type="InterPro" id="IPR018209">
    <property type="entry name" value="Pyrv_Knase_AS"/>
</dbReference>
<reference evidence="17" key="1">
    <citation type="submission" date="2025-08" db="UniProtKB">
        <authorList>
            <consortium name="RefSeq"/>
        </authorList>
    </citation>
    <scope>IDENTIFICATION</scope>
</reference>
<evidence type="ECO:0000256" key="10">
    <source>
        <dbReference type="ARBA" id="ARBA00022842"/>
    </source>
</evidence>